<dbReference type="OrthoDB" id="2668963at2759"/>
<name>A0A0C9XLJ2_9AGAR</name>
<feature type="non-terminal residue" evidence="1">
    <location>
        <position position="1"/>
    </location>
</feature>
<proteinExistence type="predicted"/>
<sequence length="52" mass="5794">GLCRVCLDFEKLNFEATRTYIKLSHATLHRLADGGRTASKAQADQAWLTDAE</sequence>
<reference evidence="2" key="2">
    <citation type="submission" date="2015-01" db="EMBL/GenBank/DDBJ databases">
        <title>Evolutionary Origins and Diversification of the Mycorrhizal Mutualists.</title>
        <authorList>
            <consortium name="DOE Joint Genome Institute"/>
            <consortium name="Mycorrhizal Genomics Consortium"/>
            <person name="Kohler A."/>
            <person name="Kuo A."/>
            <person name="Nagy L.G."/>
            <person name="Floudas D."/>
            <person name="Copeland A."/>
            <person name="Barry K.W."/>
            <person name="Cichocki N."/>
            <person name="Veneault-Fourrey C."/>
            <person name="LaButti K."/>
            <person name="Lindquist E.A."/>
            <person name="Lipzen A."/>
            <person name="Lundell T."/>
            <person name="Morin E."/>
            <person name="Murat C."/>
            <person name="Riley R."/>
            <person name="Ohm R."/>
            <person name="Sun H."/>
            <person name="Tunlid A."/>
            <person name="Henrissat B."/>
            <person name="Grigoriev I.V."/>
            <person name="Hibbett D.S."/>
            <person name="Martin F."/>
        </authorList>
    </citation>
    <scope>NUCLEOTIDE SEQUENCE [LARGE SCALE GENOMIC DNA]</scope>
    <source>
        <strain evidence="2">LaAM-08-1</strain>
    </source>
</reference>
<dbReference type="AlphaFoldDB" id="A0A0C9XLJ2"/>
<accession>A0A0C9XLJ2</accession>
<dbReference type="HOGENOM" id="CLU_3092978_0_0_1"/>
<feature type="non-terminal residue" evidence="1">
    <location>
        <position position="52"/>
    </location>
</feature>
<organism evidence="1 2">
    <name type="scientific">Laccaria amethystina LaAM-08-1</name>
    <dbReference type="NCBI Taxonomy" id="1095629"/>
    <lineage>
        <taxon>Eukaryota</taxon>
        <taxon>Fungi</taxon>
        <taxon>Dikarya</taxon>
        <taxon>Basidiomycota</taxon>
        <taxon>Agaricomycotina</taxon>
        <taxon>Agaricomycetes</taxon>
        <taxon>Agaricomycetidae</taxon>
        <taxon>Agaricales</taxon>
        <taxon>Agaricineae</taxon>
        <taxon>Hydnangiaceae</taxon>
        <taxon>Laccaria</taxon>
    </lineage>
</organism>
<protein>
    <submittedName>
        <fullName evidence="1">Uncharacterized protein</fullName>
    </submittedName>
</protein>
<dbReference type="EMBL" id="KN838593">
    <property type="protein sequence ID" value="KIK02414.1"/>
    <property type="molecule type" value="Genomic_DNA"/>
</dbReference>
<dbReference type="Proteomes" id="UP000054477">
    <property type="component" value="Unassembled WGS sequence"/>
</dbReference>
<evidence type="ECO:0000313" key="1">
    <source>
        <dbReference type="EMBL" id="KIK02414.1"/>
    </source>
</evidence>
<evidence type="ECO:0000313" key="2">
    <source>
        <dbReference type="Proteomes" id="UP000054477"/>
    </source>
</evidence>
<gene>
    <name evidence="1" type="ORF">K443DRAFT_44938</name>
</gene>
<reference evidence="1 2" key="1">
    <citation type="submission" date="2014-04" db="EMBL/GenBank/DDBJ databases">
        <authorList>
            <consortium name="DOE Joint Genome Institute"/>
            <person name="Kuo A."/>
            <person name="Kohler A."/>
            <person name="Nagy L.G."/>
            <person name="Floudas D."/>
            <person name="Copeland A."/>
            <person name="Barry K.W."/>
            <person name="Cichocki N."/>
            <person name="Veneault-Fourrey C."/>
            <person name="LaButti K."/>
            <person name="Lindquist E.A."/>
            <person name="Lipzen A."/>
            <person name="Lundell T."/>
            <person name="Morin E."/>
            <person name="Murat C."/>
            <person name="Sun H."/>
            <person name="Tunlid A."/>
            <person name="Henrissat B."/>
            <person name="Grigoriev I.V."/>
            <person name="Hibbett D.S."/>
            <person name="Martin F."/>
            <person name="Nordberg H.P."/>
            <person name="Cantor M.N."/>
            <person name="Hua S.X."/>
        </authorList>
    </citation>
    <scope>NUCLEOTIDE SEQUENCE [LARGE SCALE GENOMIC DNA]</scope>
    <source>
        <strain evidence="1 2">LaAM-08-1</strain>
    </source>
</reference>
<keyword evidence="2" id="KW-1185">Reference proteome</keyword>